<dbReference type="Proteomes" id="UP000009036">
    <property type="component" value="Chromosome"/>
</dbReference>
<dbReference type="HOGENOM" id="CLU_1073290_0_0_11"/>
<keyword evidence="3" id="KW-1185">Reference proteome</keyword>
<sequence>MLATALEATATGVVVAKGVVIAQLVITAVEMAAAATVATLGIAAAAEAAAIEVGKRIVREVIQEIEDVLIAELVSMAVEPFQAGIEKAVQDAHGNPLKDDDGNPRYHYQDGYVQTKEKIDPAHGPKAKERLGEDAYLDAEDMNRKHKCDSFSTAFNRDQGDAFMHADLHGRSRLDPHDTERQYIRFRPEDAWGPGSDHHERFRGFYVDPKNPVDQASGSINYKPVDFRGAGLLAIYDPDGKGGHKLVTMYPEPERDRNT</sequence>
<proteinExistence type="predicted"/>
<dbReference type="KEGG" id="sauh:SU9_016105"/>
<gene>
    <name evidence="2" type="ORF">SU9_016105</name>
    <name evidence="1" type="ORF">SU9_15442</name>
</gene>
<name>J1ZWM0_9ACTN</name>
<dbReference type="EMBL" id="AJGV01000093">
    <property type="protein sequence ID" value="EJJ06161.1"/>
    <property type="molecule type" value="Genomic_DNA"/>
</dbReference>
<accession>J1ZWM0</accession>
<dbReference type="STRING" id="1160718.SU9_15442"/>
<dbReference type="AlphaFoldDB" id="J1ZWM0"/>
<protein>
    <submittedName>
        <fullName evidence="1">Uncharacterized protein</fullName>
    </submittedName>
</protein>
<reference evidence="1" key="1">
    <citation type="journal article" date="2012" name="J. Bacteriol.">
        <title>Genome Sequence of Streptomyces auratus Strain AGR0001, a Phoslactomycin-Producing Actinomycete.</title>
        <authorList>
            <person name="Han X."/>
            <person name="Li M."/>
            <person name="Ding Z."/>
            <person name="Zhao J."/>
            <person name="Ji K."/>
            <person name="Wen M."/>
            <person name="Lu T."/>
        </authorList>
    </citation>
    <scope>NUCLEOTIDE SEQUENCE [LARGE SCALE GENOMIC DNA]</scope>
    <source>
        <strain evidence="1">AGR0001</strain>
    </source>
</reference>
<evidence type="ECO:0000313" key="1">
    <source>
        <dbReference type="EMBL" id="EJJ06161.1"/>
    </source>
</evidence>
<organism evidence="1">
    <name type="scientific">Streptomyces auratus AGR0001</name>
    <dbReference type="NCBI Taxonomy" id="1160718"/>
    <lineage>
        <taxon>Bacteria</taxon>
        <taxon>Bacillati</taxon>
        <taxon>Actinomycetota</taxon>
        <taxon>Actinomycetes</taxon>
        <taxon>Kitasatosporales</taxon>
        <taxon>Streptomycetaceae</taxon>
        <taxon>Streptomyces</taxon>
    </lineage>
</organism>
<evidence type="ECO:0000313" key="3">
    <source>
        <dbReference type="Proteomes" id="UP000009036"/>
    </source>
</evidence>
<reference evidence="2" key="2">
    <citation type="submission" date="2021-04" db="EMBL/GenBank/DDBJ databases">
        <authorList>
            <person name="Wen M.-L."/>
            <person name="Han X.-L."/>
            <person name="Xiong J."/>
        </authorList>
    </citation>
    <scope>NUCLEOTIDE SEQUENCE</scope>
    <source>
        <strain evidence="2">AGR0001</strain>
    </source>
</reference>
<evidence type="ECO:0000313" key="2">
    <source>
        <dbReference type="EMBL" id="QTZ92812.1"/>
    </source>
</evidence>
<dbReference type="RefSeq" id="WP_006604638.1">
    <property type="nucleotide sequence ID" value="NZ_CP072931.1"/>
</dbReference>
<dbReference type="PATRIC" id="fig|1160718.3.peg.3126"/>
<dbReference type="eggNOG" id="ENOG5032AMY">
    <property type="taxonomic scope" value="Bacteria"/>
</dbReference>
<dbReference type="EMBL" id="CP072931">
    <property type="protein sequence ID" value="QTZ92812.1"/>
    <property type="molecule type" value="Genomic_DNA"/>
</dbReference>